<comment type="similarity">
    <text evidence="1">Belongs to the pyruvate:ferredoxin/flavodoxin oxidoreductase family.</text>
</comment>
<name>A0A424YD27_9FIRM</name>
<feature type="domain" description="Pyruvate:ferredoxin oxidoreductase core" evidence="4">
    <location>
        <begin position="260"/>
        <end position="363"/>
    </location>
</feature>
<dbReference type="InterPro" id="IPR029061">
    <property type="entry name" value="THDP-binding"/>
</dbReference>
<evidence type="ECO:0000256" key="1">
    <source>
        <dbReference type="ARBA" id="ARBA00009032"/>
    </source>
</evidence>
<dbReference type="PANTHER" id="PTHR32154">
    <property type="entry name" value="PYRUVATE-FLAVODOXIN OXIDOREDUCTASE-RELATED"/>
    <property type="match status" value="1"/>
</dbReference>
<dbReference type="EMBL" id="QZAA01000165">
    <property type="protein sequence ID" value="RQD75288.1"/>
    <property type="molecule type" value="Genomic_DNA"/>
</dbReference>
<dbReference type="FunFam" id="3.40.50.920:FF:000010">
    <property type="entry name" value="Pyruvate ferredoxin oxidoreductase, alpha subunit"/>
    <property type="match status" value="1"/>
</dbReference>
<feature type="domain" description="Pyruvate flavodoxin/ferredoxin oxidoreductase pyrimidine binding" evidence="3">
    <location>
        <begin position="18"/>
        <end position="235"/>
    </location>
</feature>
<dbReference type="SUPFAM" id="SSF52518">
    <property type="entry name" value="Thiamin diphosphate-binding fold (THDP-binding)"/>
    <property type="match status" value="1"/>
</dbReference>
<dbReference type="Gene3D" id="3.40.50.920">
    <property type="match status" value="1"/>
</dbReference>
<dbReference type="FunFam" id="3.40.50.970:FF:000012">
    <property type="entry name" value="Pyruvate:ferredoxin (Flavodoxin) oxidoreductase"/>
    <property type="match status" value="1"/>
</dbReference>
<dbReference type="GO" id="GO:0006979">
    <property type="term" value="P:response to oxidative stress"/>
    <property type="evidence" value="ECO:0007669"/>
    <property type="project" value="TreeGrafter"/>
</dbReference>
<dbReference type="SUPFAM" id="SSF52922">
    <property type="entry name" value="TK C-terminal domain-like"/>
    <property type="match status" value="1"/>
</dbReference>
<reference evidence="5 6" key="1">
    <citation type="submission" date="2018-08" db="EMBL/GenBank/DDBJ databases">
        <title>The metabolism and importance of syntrophic acetate oxidation coupled to methane or sulfide production in haloalkaline environments.</title>
        <authorList>
            <person name="Timmers P.H.A."/>
            <person name="Vavourakis C.D."/>
            <person name="Sorokin D.Y."/>
            <person name="Sinninghe Damste J.S."/>
            <person name="Muyzer G."/>
            <person name="Stams A.J.M."/>
            <person name="Plugge C.M."/>
        </authorList>
    </citation>
    <scope>NUCLEOTIDE SEQUENCE [LARGE SCALE GENOMIC DNA]</scope>
    <source>
        <strain evidence="5">MSAO_Bac1</strain>
    </source>
</reference>
<sequence>MREFLEGSKAVAKTVSLCRPGVISAYPITPQTHIVEELAKIVASSQLETEFINVESEHSAASVVLGSLATGVRAYTASSSQGLLYMAEVLYNIAGLRLPLVVTCANRAVSAPLSIWNDQQDSEALRDAGMIQLYAENIQDVVDLHLYAYRLAEDLRVLLPVMVCMDGFVLTHAYETVDLPEQNKVDEFLPPLEIPEKLDPDKPLSLGIVADARFYMETRYAIQETLKECLVIMPELKKDFIKVFDRDINVFFEGYYMEDAEKVLVARGSVAGTIKDVVEEMRTEGYKVGILKLVSYRPFPAEDIYNALKDYSAVGVLDNAISLGSWGPMYMEIKALFQGKENSPQISGFIGGLGQRDITKEHIRYMFNKLDGEEVSCEFINLNREFLMGARRYT</sequence>
<evidence type="ECO:0000313" key="6">
    <source>
        <dbReference type="Proteomes" id="UP000285138"/>
    </source>
</evidence>
<dbReference type="PANTHER" id="PTHR32154:SF0">
    <property type="entry name" value="PYRUVATE-FLAVODOXIN OXIDOREDUCTASE-RELATED"/>
    <property type="match status" value="1"/>
</dbReference>
<dbReference type="InterPro" id="IPR050722">
    <property type="entry name" value="Pyruvate:ferred/Flavod_OxRd"/>
</dbReference>
<dbReference type="Gene3D" id="3.40.50.970">
    <property type="match status" value="1"/>
</dbReference>
<protein>
    <submittedName>
        <fullName evidence="5">Pyruvate ferredoxin oxidoreductase</fullName>
    </submittedName>
</protein>
<evidence type="ECO:0000259" key="4">
    <source>
        <dbReference type="Pfam" id="PF17147"/>
    </source>
</evidence>
<dbReference type="InterPro" id="IPR009014">
    <property type="entry name" value="Transketo_C/PFOR_II"/>
</dbReference>
<keyword evidence="2" id="KW-0560">Oxidoreductase</keyword>
<comment type="caution">
    <text evidence="5">The sequence shown here is derived from an EMBL/GenBank/DDBJ whole genome shotgun (WGS) entry which is preliminary data.</text>
</comment>
<dbReference type="Pfam" id="PF01855">
    <property type="entry name" value="POR_N"/>
    <property type="match status" value="1"/>
</dbReference>
<evidence type="ECO:0000256" key="2">
    <source>
        <dbReference type="ARBA" id="ARBA00023002"/>
    </source>
</evidence>
<dbReference type="GO" id="GO:0016903">
    <property type="term" value="F:oxidoreductase activity, acting on the aldehyde or oxo group of donors"/>
    <property type="evidence" value="ECO:0007669"/>
    <property type="project" value="UniProtKB-ARBA"/>
</dbReference>
<dbReference type="InterPro" id="IPR033412">
    <property type="entry name" value="PFOR_II"/>
</dbReference>
<dbReference type="AlphaFoldDB" id="A0A424YD27"/>
<proteinExistence type="inferred from homology"/>
<dbReference type="CDD" id="cd07034">
    <property type="entry name" value="TPP_PYR_PFOR_IOR-alpha_like"/>
    <property type="match status" value="1"/>
</dbReference>
<evidence type="ECO:0000313" key="5">
    <source>
        <dbReference type="EMBL" id="RQD75288.1"/>
    </source>
</evidence>
<dbReference type="Proteomes" id="UP000285138">
    <property type="component" value="Unassembled WGS sequence"/>
</dbReference>
<keyword evidence="5" id="KW-0670">Pyruvate</keyword>
<accession>A0A424YD27</accession>
<gene>
    <name evidence="5" type="primary">porA</name>
    <name evidence="5" type="ORF">D5R97_06525</name>
</gene>
<evidence type="ECO:0000259" key="3">
    <source>
        <dbReference type="Pfam" id="PF01855"/>
    </source>
</evidence>
<organism evidence="5 6">
    <name type="scientific">Candidatus Syntrophonatronum acetioxidans</name>
    <dbReference type="NCBI Taxonomy" id="1795816"/>
    <lineage>
        <taxon>Bacteria</taxon>
        <taxon>Bacillati</taxon>
        <taxon>Bacillota</taxon>
        <taxon>Clostridia</taxon>
        <taxon>Eubacteriales</taxon>
        <taxon>Syntrophomonadaceae</taxon>
        <taxon>Candidatus Syntrophonatronum</taxon>
    </lineage>
</organism>
<dbReference type="InterPro" id="IPR002880">
    <property type="entry name" value="Pyrv_Fd/Flavodoxin_OxRdtase_N"/>
</dbReference>
<dbReference type="Pfam" id="PF17147">
    <property type="entry name" value="PFOR_II"/>
    <property type="match status" value="1"/>
</dbReference>
<dbReference type="GO" id="GO:0019752">
    <property type="term" value="P:carboxylic acid metabolic process"/>
    <property type="evidence" value="ECO:0007669"/>
    <property type="project" value="UniProtKB-ARBA"/>
</dbReference>